<protein>
    <recommendedName>
        <fullName evidence="3">HEAT repeat domain-containing protein</fullName>
    </recommendedName>
</protein>
<name>A0ABW3DKE0_9ACTN</name>
<dbReference type="EMBL" id="JBHTHX010000030">
    <property type="protein sequence ID" value="MFD0883362.1"/>
    <property type="molecule type" value="Genomic_DNA"/>
</dbReference>
<reference evidence="2" key="1">
    <citation type="journal article" date="2019" name="Int. J. Syst. Evol. Microbiol.">
        <title>The Global Catalogue of Microorganisms (GCM) 10K type strain sequencing project: providing services to taxonomists for standard genome sequencing and annotation.</title>
        <authorList>
            <consortium name="The Broad Institute Genomics Platform"/>
            <consortium name="The Broad Institute Genome Sequencing Center for Infectious Disease"/>
            <person name="Wu L."/>
            <person name="Ma J."/>
        </authorList>
    </citation>
    <scope>NUCLEOTIDE SEQUENCE [LARGE SCALE GENOMIC DNA]</scope>
    <source>
        <strain evidence="2">CCUG 62974</strain>
    </source>
</reference>
<gene>
    <name evidence="1" type="ORF">ACFQ08_02150</name>
</gene>
<accession>A0ABW3DKE0</accession>
<evidence type="ECO:0008006" key="3">
    <source>
        <dbReference type="Google" id="ProtNLM"/>
    </source>
</evidence>
<keyword evidence="2" id="KW-1185">Reference proteome</keyword>
<organism evidence="1 2">
    <name type="scientific">Streptosporangium algeriense</name>
    <dbReference type="NCBI Taxonomy" id="1682748"/>
    <lineage>
        <taxon>Bacteria</taxon>
        <taxon>Bacillati</taxon>
        <taxon>Actinomycetota</taxon>
        <taxon>Actinomycetes</taxon>
        <taxon>Streptosporangiales</taxon>
        <taxon>Streptosporangiaceae</taxon>
        <taxon>Streptosporangium</taxon>
    </lineage>
</organism>
<evidence type="ECO:0000313" key="2">
    <source>
        <dbReference type="Proteomes" id="UP001597024"/>
    </source>
</evidence>
<comment type="caution">
    <text evidence="1">The sequence shown here is derived from an EMBL/GenBank/DDBJ whole genome shotgun (WGS) entry which is preliminary data.</text>
</comment>
<evidence type="ECO:0000313" key="1">
    <source>
        <dbReference type="EMBL" id="MFD0883362.1"/>
    </source>
</evidence>
<sequence>MQDLLGLSEFNWKALHHEQGSAEDLPMIFGDFLSASSAEEAAGAVFSLAERVCYAGQEIFEATTPTVKVMWRIAAAEYFEWRHFAIQFIDAVASVDGLFHRRSEGDEYIDSCRGAIEDGLHIPWSLIDDSSVDLRGSSIEILGDTAPSDVIVPVLLKSLREERDSVLCADISAALVSSLMRAEGEGGTEARKYAEGFLSEGSSLVRFRVAQLLAGTRPSWISEKCLDSIIGSAYREVVASGVYRSEYA</sequence>
<proteinExistence type="predicted"/>
<dbReference type="Proteomes" id="UP001597024">
    <property type="component" value="Unassembled WGS sequence"/>
</dbReference>